<evidence type="ECO:0000313" key="8">
    <source>
        <dbReference type="Proteomes" id="UP000604825"/>
    </source>
</evidence>
<gene>
    <name evidence="7" type="ORF">NCGR_LOCUS50705</name>
</gene>
<dbReference type="Gene3D" id="3.40.50.1360">
    <property type="match status" value="1"/>
</dbReference>
<protein>
    <recommendedName>
        <fullName evidence="4">ribose-5-phosphate isomerase</fullName>
        <ecNumber evidence="4">5.3.1.6</ecNumber>
    </recommendedName>
</protein>
<evidence type="ECO:0000256" key="3">
    <source>
        <dbReference type="ARBA" id="ARBA00008088"/>
    </source>
</evidence>
<dbReference type="InterPro" id="IPR004788">
    <property type="entry name" value="Ribose5P_isomerase_type_A"/>
</dbReference>
<dbReference type="SUPFAM" id="SSF100950">
    <property type="entry name" value="NagB/RpiA/CoA transferase-like"/>
    <property type="match status" value="1"/>
</dbReference>
<comment type="pathway">
    <text evidence="2">Carbohydrate degradation; pentose phosphate pathway; D-ribose 5-phosphate from D-ribulose 5-phosphate (non-oxidative stage): step 1/1.</text>
</comment>
<comment type="catalytic activity">
    <reaction evidence="1">
        <text>aldehydo-D-ribose 5-phosphate = D-ribulose 5-phosphate</text>
        <dbReference type="Rhea" id="RHEA:14657"/>
        <dbReference type="ChEBI" id="CHEBI:58121"/>
        <dbReference type="ChEBI" id="CHEBI:58273"/>
        <dbReference type="EC" id="5.3.1.6"/>
    </reaction>
</comment>
<evidence type="ECO:0000256" key="5">
    <source>
        <dbReference type="ARBA" id="ARBA00023235"/>
    </source>
</evidence>
<dbReference type="GO" id="GO:0009052">
    <property type="term" value="P:pentose-phosphate shunt, non-oxidative branch"/>
    <property type="evidence" value="ECO:0007669"/>
    <property type="project" value="InterPro"/>
</dbReference>
<dbReference type="CDD" id="cd01398">
    <property type="entry name" value="RPI_A"/>
    <property type="match status" value="1"/>
</dbReference>
<dbReference type="UniPathway" id="UPA00115">
    <property type="reaction ID" value="UER00412"/>
</dbReference>
<keyword evidence="8" id="KW-1185">Reference proteome</keyword>
<dbReference type="EC" id="5.3.1.6" evidence="4"/>
<evidence type="ECO:0000256" key="4">
    <source>
        <dbReference type="ARBA" id="ARBA00011959"/>
    </source>
</evidence>
<dbReference type="Proteomes" id="UP000604825">
    <property type="component" value="Unassembled WGS sequence"/>
</dbReference>
<dbReference type="GO" id="GO:0004751">
    <property type="term" value="F:ribose-5-phosphate isomerase activity"/>
    <property type="evidence" value="ECO:0007669"/>
    <property type="project" value="UniProtKB-EC"/>
</dbReference>
<evidence type="ECO:0000256" key="1">
    <source>
        <dbReference type="ARBA" id="ARBA00001713"/>
    </source>
</evidence>
<reference evidence="7" key="1">
    <citation type="submission" date="2020-10" db="EMBL/GenBank/DDBJ databases">
        <authorList>
            <person name="Han B."/>
            <person name="Lu T."/>
            <person name="Zhao Q."/>
            <person name="Huang X."/>
            <person name="Zhao Y."/>
        </authorList>
    </citation>
    <scope>NUCLEOTIDE SEQUENCE</scope>
</reference>
<evidence type="ECO:0000256" key="2">
    <source>
        <dbReference type="ARBA" id="ARBA00004988"/>
    </source>
</evidence>
<sequence length="349" mass="37836">MGSAATASPPPPPSGNLTQDELKRVAAHRAVEFVEPGMTLGLGTGSTAGHALDRLGDLLRAGALPGVAGVPTSLKTEAHAARVGIPLLPLEDAASASGAGGIRLSIDGADEVDPDLNLVKGRGGSLLREKMVEGAGDRFVVIVDESKLVPRLGCTGAVPIEVIPFGAPHTLGLIRKVFDGVLGFHARLRTVPAPRGWLGRAVPHRQRQLHRGDVLRGRIPYGSDIPFEFECETHLRFTFVCVMTLGVNCWSIDLEGQNAEHSTICSWALMQRWLKHLSGFWQLWNCEVLMWYFFCPQSRCGPCARTILPVYFSARGELAKCQQKLAQILSHITKIAEEFNVADPRLFID</sequence>
<dbReference type="EMBL" id="CAJGYO010000014">
    <property type="protein sequence ID" value="CAD6267400.1"/>
    <property type="molecule type" value="Genomic_DNA"/>
</dbReference>
<proteinExistence type="inferred from homology"/>
<dbReference type="OrthoDB" id="1555531at2759"/>
<dbReference type="InterPro" id="IPR050262">
    <property type="entry name" value="Ribose-5P_isomerase"/>
</dbReference>
<dbReference type="Pfam" id="PF08423">
    <property type="entry name" value="Rad51"/>
    <property type="match status" value="1"/>
</dbReference>
<dbReference type="PANTHER" id="PTHR43748">
    <property type="entry name" value="RIBOSE-5-PHOSPHATE ISOMERASE 3, CHLOROPLASTIC-RELATED"/>
    <property type="match status" value="1"/>
</dbReference>
<dbReference type="Pfam" id="PF06026">
    <property type="entry name" value="Rib_5-P_isom_A"/>
    <property type="match status" value="1"/>
</dbReference>
<comment type="similarity">
    <text evidence="3">Belongs to the ribose 5-phosphate isomerase family.</text>
</comment>
<dbReference type="PANTHER" id="PTHR43748:SF2">
    <property type="entry name" value="RIBOSE-5-PHOSPHATE ISOMERASE 2-RELATED"/>
    <property type="match status" value="1"/>
</dbReference>
<dbReference type="AlphaFoldDB" id="A0A811RBN0"/>
<dbReference type="InterPro" id="IPR037171">
    <property type="entry name" value="NagB/RpiA_transferase-like"/>
</dbReference>
<comment type="caution">
    <text evidence="7">The sequence shown here is derived from an EMBL/GenBank/DDBJ whole genome shotgun (WGS) entry which is preliminary data.</text>
</comment>
<dbReference type="FunFam" id="3.40.50.1360:FF:000001">
    <property type="entry name" value="Ribose-5-phosphate isomerase A"/>
    <property type="match status" value="1"/>
</dbReference>
<name>A0A811RBN0_9POAL</name>
<evidence type="ECO:0000259" key="6">
    <source>
        <dbReference type="Pfam" id="PF08423"/>
    </source>
</evidence>
<dbReference type="NCBIfam" id="TIGR00021">
    <property type="entry name" value="rpiA"/>
    <property type="match status" value="1"/>
</dbReference>
<feature type="domain" description="Rad51-like C-terminal" evidence="6">
    <location>
        <begin position="310"/>
        <end position="342"/>
    </location>
</feature>
<accession>A0A811RBN0</accession>
<evidence type="ECO:0000313" key="7">
    <source>
        <dbReference type="EMBL" id="CAD6267400.1"/>
    </source>
</evidence>
<organism evidence="7 8">
    <name type="scientific">Miscanthus lutarioriparius</name>
    <dbReference type="NCBI Taxonomy" id="422564"/>
    <lineage>
        <taxon>Eukaryota</taxon>
        <taxon>Viridiplantae</taxon>
        <taxon>Streptophyta</taxon>
        <taxon>Embryophyta</taxon>
        <taxon>Tracheophyta</taxon>
        <taxon>Spermatophyta</taxon>
        <taxon>Magnoliopsida</taxon>
        <taxon>Liliopsida</taxon>
        <taxon>Poales</taxon>
        <taxon>Poaceae</taxon>
        <taxon>PACMAD clade</taxon>
        <taxon>Panicoideae</taxon>
        <taxon>Andropogonodae</taxon>
        <taxon>Andropogoneae</taxon>
        <taxon>Saccharinae</taxon>
        <taxon>Miscanthus</taxon>
    </lineage>
</organism>
<dbReference type="InterPro" id="IPR013632">
    <property type="entry name" value="Rad51_C"/>
</dbReference>
<keyword evidence="5" id="KW-0413">Isomerase</keyword>